<proteinExistence type="predicted"/>
<sequence length="13" mass="1474">MGAEVAKKRIKRS</sequence>
<accession>A0A0A8YML1</accession>
<dbReference type="EMBL" id="GBRH01271067">
    <property type="protein sequence ID" value="JAD26828.1"/>
    <property type="molecule type" value="Transcribed_RNA"/>
</dbReference>
<evidence type="ECO:0000313" key="1">
    <source>
        <dbReference type="EMBL" id="JAD26828.1"/>
    </source>
</evidence>
<name>A0A0A8YML1_ARUDO</name>
<protein>
    <submittedName>
        <fullName evidence="1">Uncharacterized protein</fullName>
    </submittedName>
</protein>
<reference evidence="1" key="2">
    <citation type="journal article" date="2015" name="Data Brief">
        <title>Shoot transcriptome of the giant reed, Arundo donax.</title>
        <authorList>
            <person name="Barrero R.A."/>
            <person name="Guerrero F.D."/>
            <person name="Moolhuijzen P."/>
            <person name="Goolsby J.A."/>
            <person name="Tidwell J."/>
            <person name="Bellgard S.E."/>
            <person name="Bellgard M.I."/>
        </authorList>
    </citation>
    <scope>NUCLEOTIDE SEQUENCE</scope>
    <source>
        <tissue evidence="1">Shoot tissue taken approximately 20 cm above the soil surface</tissue>
    </source>
</reference>
<reference evidence="1" key="1">
    <citation type="submission" date="2014-09" db="EMBL/GenBank/DDBJ databases">
        <authorList>
            <person name="Magalhaes I.L.F."/>
            <person name="Oliveira U."/>
            <person name="Santos F.R."/>
            <person name="Vidigal T.H.D.A."/>
            <person name="Brescovit A.D."/>
            <person name="Santos A.J."/>
        </authorList>
    </citation>
    <scope>NUCLEOTIDE SEQUENCE</scope>
    <source>
        <tissue evidence="1">Shoot tissue taken approximately 20 cm above the soil surface</tissue>
    </source>
</reference>
<organism evidence="1">
    <name type="scientific">Arundo donax</name>
    <name type="common">Giant reed</name>
    <name type="synonym">Donax arundinaceus</name>
    <dbReference type="NCBI Taxonomy" id="35708"/>
    <lineage>
        <taxon>Eukaryota</taxon>
        <taxon>Viridiplantae</taxon>
        <taxon>Streptophyta</taxon>
        <taxon>Embryophyta</taxon>
        <taxon>Tracheophyta</taxon>
        <taxon>Spermatophyta</taxon>
        <taxon>Magnoliopsida</taxon>
        <taxon>Liliopsida</taxon>
        <taxon>Poales</taxon>
        <taxon>Poaceae</taxon>
        <taxon>PACMAD clade</taxon>
        <taxon>Arundinoideae</taxon>
        <taxon>Arundineae</taxon>
        <taxon>Arundo</taxon>
    </lineage>
</organism>